<dbReference type="SUPFAM" id="SSF52091">
    <property type="entry name" value="SpoIIaa-like"/>
    <property type="match status" value="1"/>
</dbReference>
<keyword evidence="7 9" id="KW-0472">Membrane</keyword>
<evidence type="ECO:0000256" key="8">
    <source>
        <dbReference type="SAM" id="MobiDB-lite"/>
    </source>
</evidence>
<dbReference type="InterPro" id="IPR014710">
    <property type="entry name" value="RmlC-like_jellyroll"/>
</dbReference>
<dbReference type="GO" id="GO:0000329">
    <property type="term" value="C:fungal-type vacuole membrane"/>
    <property type="evidence" value="ECO:0007669"/>
    <property type="project" value="UniProtKB-ARBA"/>
</dbReference>
<dbReference type="CDD" id="cd00038">
    <property type="entry name" value="CAP_ED"/>
    <property type="match status" value="1"/>
</dbReference>
<dbReference type="FunFam" id="3.30.750.24:FF:000012">
    <property type="entry name" value="Sulfate transporter family protein"/>
    <property type="match status" value="1"/>
</dbReference>
<feature type="region of interest" description="Disordered" evidence="8">
    <location>
        <begin position="1"/>
        <end position="25"/>
    </location>
</feature>
<evidence type="ECO:0000259" key="10">
    <source>
        <dbReference type="PROSITE" id="PS50042"/>
    </source>
</evidence>
<dbReference type="OrthoDB" id="409725at2759"/>
<dbReference type="SMART" id="SM00100">
    <property type="entry name" value="cNMP"/>
    <property type="match status" value="1"/>
</dbReference>
<accession>A0A3G2SAX4</accession>
<dbReference type="Gene3D" id="3.30.750.24">
    <property type="entry name" value="STAS domain"/>
    <property type="match status" value="1"/>
</dbReference>
<dbReference type="PANTHER" id="PTHR43310:SF4">
    <property type="entry name" value="AFR304WP"/>
    <property type="match status" value="1"/>
</dbReference>
<dbReference type="CDD" id="cd07042">
    <property type="entry name" value="STAS_SulP_like_sulfate_transporter"/>
    <property type="match status" value="1"/>
</dbReference>
<evidence type="ECO:0000313" key="12">
    <source>
        <dbReference type="EMBL" id="AYO44409.1"/>
    </source>
</evidence>
<organism evidence="12 13">
    <name type="scientific">Malassezia restricta (strain ATCC 96810 / NBRC 103918 / CBS 7877)</name>
    <name type="common">Seborrheic dermatitis infection agent</name>
    <dbReference type="NCBI Taxonomy" id="425264"/>
    <lineage>
        <taxon>Eukaryota</taxon>
        <taxon>Fungi</taxon>
        <taxon>Dikarya</taxon>
        <taxon>Basidiomycota</taxon>
        <taxon>Ustilaginomycotina</taxon>
        <taxon>Malasseziomycetes</taxon>
        <taxon>Malasseziales</taxon>
        <taxon>Malasseziaceae</taxon>
        <taxon>Malassezia</taxon>
    </lineage>
</organism>
<dbReference type="Pfam" id="PF00027">
    <property type="entry name" value="cNMP_binding"/>
    <property type="match status" value="1"/>
</dbReference>
<evidence type="ECO:0000256" key="6">
    <source>
        <dbReference type="ARBA" id="ARBA00022989"/>
    </source>
</evidence>
<sequence>MADHPKTASLRSSQTYTDMDDVESGSRTYHPGSSFFSIHTDAACSALDGRSYRFGDVLNGTRPRHEEANLSTYSATKDHIRHETAELADIGVNDENLSGYSGATLSRAGHAAVPKTGSAEPRFHSDMGELNERTCLFRGCSTPYSAIPDTRNLSYGTEAMETWDTQGSSLPSERHPRFSSLSQDNHAYRLTHVCHSTWRDVGHVLMEPVRTLPAVILGLFLNILDGVSYGMITFPTSLPIFSTFGGDGVSMFFVTCVVSQLVYTLGGSIFKGGNGSMMIEVVPFYHLIVKDILRVVGEDNPSSLIATTMVAFALSSVLTGLLFWLQGVFHLGVLISYFPRHILVGCIGGVGVFLVETGIAVTAGLESESGVQYNWATVLQLASSTETVFQWLLPLVQAVLLNVISSRCHSPLLIPMYFLVVLALFYVISLGILGLDMPTLWDRGWVFDVREAANAPFYRYLTYFDITQINWTALWSTLQTQMALVFFGILHVPLNVPALGVTIGEDNVDLDKELRAHGVSNMAAGLLGTVPNYLCYVNSVMFYRVGGGSRLSGIMLAAGTTMVLLIGPSPIGYLPIMVVGALIFVLGIDLVREALWDTWGRVNRLEYITILIIVVAMTLTDFVIGCLVGLALACIFFVMQTSRRNVVRSALSGAAARSTVRRHLTQRRFLDDVAKQTKILKLQGSLFFGTINSVESLVRKMLDLDEWHKNPISFLVMDFGLVQSVDFSAMEAMLRIRRMLRTRDVHLVFCGLSLDGDVAHSLQKADLWTDEANGLDVFATLNEALEWTENEYIRGLYMFNLSMTAGAPRPSSIAGQSTFRSIHPKPKPTVTYDEVDENPPRYEQLREAARRVTQNLQKGSDFMPGIHYENGASQQDTSAASISLLSITLGPYMDHSQKSEHLFQLISKELKEMVIPKDTLLWDWNEQPDALYFIESGILKARYAFPQDDYEISEAMLAGTIAGELTFLAQQPRDTMVRTEVDTKVWRLDGQSVNNIVHQDTQAYTMLVQLLLRITADEQNCLRSYLVSQMS</sequence>
<dbReference type="AlphaFoldDB" id="A0A3G2SAX4"/>
<feature type="domain" description="Cyclic nucleotide-binding" evidence="10">
    <location>
        <begin position="906"/>
        <end position="1014"/>
    </location>
</feature>
<dbReference type="Pfam" id="PF01740">
    <property type="entry name" value="STAS"/>
    <property type="match status" value="1"/>
</dbReference>
<dbReference type="InterPro" id="IPR011547">
    <property type="entry name" value="SLC26A/SulP_dom"/>
</dbReference>
<feature type="transmembrane region" description="Helical" evidence="9">
    <location>
        <begin position="342"/>
        <end position="365"/>
    </location>
</feature>
<evidence type="ECO:0000256" key="1">
    <source>
        <dbReference type="ARBA" id="ARBA00004128"/>
    </source>
</evidence>
<feature type="transmembrane region" description="Helical" evidence="9">
    <location>
        <begin position="523"/>
        <end position="543"/>
    </location>
</feature>
<dbReference type="GO" id="GO:0034490">
    <property type="term" value="P:basic amino acid transmembrane import into vacuole"/>
    <property type="evidence" value="ECO:0007669"/>
    <property type="project" value="UniProtKB-ARBA"/>
</dbReference>
<feature type="transmembrane region" description="Helical" evidence="9">
    <location>
        <begin position="212"/>
        <end position="232"/>
    </location>
</feature>
<evidence type="ECO:0000256" key="5">
    <source>
        <dbReference type="ARBA" id="ARBA00022970"/>
    </source>
</evidence>
<feature type="domain" description="STAS" evidence="11">
    <location>
        <begin position="679"/>
        <end position="788"/>
    </location>
</feature>
<evidence type="ECO:0000256" key="9">
    <source>
        <dbReference type="SAM" id="Phobius"/>
    </source>
</evidence>
<keyword evidence="2" id="KW-0813">Transport</keyword>
<dbReference type="PROSITE" id="PS50801">
    <property type="entry name" value="STAS"/>
    <property type="match status" value="1"/>
</dbReference>
<keyword evidence="13" id="KW-1185">Reference proteome</keyword>
<keyword evidence="6 9" id="KW-1133">Transmembrane helix</keyword>
<evidence type="ECO:0000259" key="11">
    <source>
        <dbReference type="PROSITE" id="PS50801"/>
    </source>
</evidence>
<dbReference type="PANTHER" id="PTHR43310">
    <property type="entry name" value="SULFATE TRANSPORTER YBAR-RELATED"/>
    <property type="match status" value="1"/>
</dbReference>
<dbReference type="Gene3D" id="2.60.120.10">
    <property type="entry name" value="Jelly Rolls"/>
    <property type="match status" value="1"/>
</dbReference>
<dbReference type="InterPro" id="IPR000595">
    <property type="entry name" value="cNMP-bd_dom"/>
</dbReference>
<evidence type="ECO:0000256" key="4">
    <source>
        <dbReference type="ARBA" id="ARBA00022692"/>
    </source>
</evidence>
<gene>
    <name evidence="12" type="ORF">DNF11_3459</name>
</gene>
<reference evidence="12 13" key="1">
    <citation type="submission" date="2018-10" db="EMBL/GenBank/DDBJ databases">
        <title>Complete genome sequence of Malassezia restricta CBS 7877.</title>
        <authorList>
            <person name="Morand S.C."/>
            <person name="Bertignac M."/>
            <person name="Iltis A."/>
            <person name="Kolder I."/>
            <person name="Pirovano W."/>
            <person name="Jourdain R."/>
            <person name="Clavaud C."/>
        </authorList>
    </citation>
    <scope>NUCLEOTIDE SEQUENCE [LARGE SCALE GENOMIC DNA]</scope>
    <source>
        <strain evidence="12 13">CBS 7877</strain>
    </source>
</reference>
<keyword evidence="4 9" id="KW-0812">Transmembrane</keyword>
<feature type="transmembrane region" description="Helical" evidence="9">
    <location>
        <begin position="573"/>
        <end position="595"/>
    </location>
</feature>
<dbReference type="InterPro" id="IPR052706">
    <property type="entry name" value="Membrane-Transporter-like"/>
</dbReference>
<dbReference type="InterPro" id="IPR036513">
    <property type="entry name" value="STAS_dom_sf"/>
</dbReference>
<dbReference type="EMBL" id="CP033153">
    <property type="protein sequence ID" value="AYO44409.1"/>
    <property type="molecule type" value="Genomic_DNA"/>
</dbReference>
<dbReference type="Pfam" id="PF00916">
    <property type="entry name" value="Sulfate_transp"/>
    <property type="match status" value="1"/>
</dbReference>
<feature type="transmembrane region" description="Helical" evidence="9">
    <location>
        <begin position="252"/>
        <end position="270"/>
    </location>
</feature>
<feature type="transmembrane region" description="Helical" evidence="9">
    <location>
        <begin position="416"/>
        <end position="437"/>
    </location>
</feature>
<feature type="transmembrane region" description="Helical" evidence="9">
    <location>
        <begin position="607"/>
        <end position="639"/>
    </location>
</feature>
<dbReference type="VEuPathDB" id="FungiDB:DNF11_3459"/>
<feature type="transmembrane region" description="Helical" evidence="9">
    <location>
        <begin position="482"/>
        <end position="503"/>
    </location>
</feature>
<protein>
    <submittedName>
        <fullName evidence="12">Uncharacterized protein</fullName>
    </submittedName>
</protein>
<evidence type="ECO:0000256" key="7">
    <source>
        <dbReference type="ARBA" id="ARBA00023136"/>
    </source>
</evidence>
<evidence type="ECO:0000256" key="2">
    <source>
        <dbReference type="ARBA" id="ARBA00022448"/>
    </source>
</evidence>
<dbReference type="Proteomes" id="UP000269793">
    <property type="component" value="Chromosome VI"/>
</dbReference>
<dbReference type="PROSITE" id="PS50042">
    <property type="entry name" value="CNMP_BINDING_3"/>
    <property type="match status" value="1"/>
</dbReference>
<keyword evidence="3" id="KW-0926">Vacuole</keyword>
<evidence type="ECO:0000256" key="3">
    <source>
        <dbReference type="ARBA" id="ARBA00022554"/>
    </source>
</evidence>
<feature type="transmembrane region" description="Helical" evidence="9">
    <location>
        <begin position="309"/>
        <end position="335"/>
    </location>
</feature>
<dbReference type="InterPro" id="IPR018490">
    <property type="entry name" value="cNMP-bd_dom_sf"/>
</dbReference>
<keyword evidence="5" id="KW-0029">Amino-acid transport</keyword>
<comment type="subcellular location">
    <subcellularLocation>
        <location evidence="1">Vacuole membrane</location>
        <topology evidence="1">Multi-pass membrane protein</topology>
    </subcellularLocation>
</comment>
<dbReference type="SUPFAM" id="SSF51206">
    <property type="entry name" value="cAMP-binding domain-like"/>
    <property type="match status" value="1"/>
</dbReference>
<name>A0A3G2SAX4_MALR7</name>
<proteinExistence type="predicted"/>
<dbReference type="STRING" id="425264.A0A3G2SAX4"/>
<evidence type="ECO:0000313" key="13">
    <source>
        <dbReference type="Proteomes" id="UP000269793"/>
    </source>
</evidence>
<dbReference type="InterPro" id="IPR002645">
    <property type="entry name" value="STAS_dom"/>
</dbReference>